<accession>A0A0A8Y5Q7</accession>
<proteinExistence type="predicted"/>
<dbReference type="EMBL" id="GBRH01278583">
    <property type="protein sequence ID" value="JAD19312.1"/>
    <property type="molecule type" value="Transcribed_RNA"/>
</dbReference>
<protein>
    <submittedName>
        <fullName evidence="1">Uncharacterized protein</fullName>
    </submittedName>
</protein>
<evidence type="ECO:0000313" key="1">
    <source>
        <dbReference type="EMBL" id="JAD19312.1"/>
    </source>
</evidence>
<name>A0A0A8Y5Q7_ARUDO</name>
<reference evidence="1" key="2">
    <citation type="journal article" date="2015" name="Data Brief">
        <title>Shoot transcriptome of the giant reed, Arundo donax.</title>
        <authorList>
            <person name="Barrero R.A."/>
            <person name="Guerrero F.D."/>
            <person name="Moolhuijzen P."/>
            <person name="Goolsby J.A."/>
            <person name="Tidwell J."/>
            <person name="Bellgard S.E."/>
            <person name="Bellgard M.I."/>
        </authorList>
    </citation>
    <scope>NUCLEOTIDE SEQUENCE</scope>
    <source>
        <tissue evidence="1">Shoot tissue taken approximately 20 cm above the soil surface</tissue>
    </source>
</reference>
<sequence length="39" mass="4754">MKRNILVNIWQDKESLVITSSYWFIHNSYDLCFELVSLF</sequence>
<reference evidence="1" key="1">
    <citation type="submission" date="2014-09" db="EMBL/GenBank/DDBJ databases">
        <authorList>
            <person name="Magalhaes I.L.F."/>
            <person name="Oliveira U."/>
            <person name="Santos F.R."/>
            <person name="Vidigal T.H.D.A."/>
            <person name="Brescovit A.D."/>
            <person name="Santos A.J."/>
        </authorList>
    </citation>
    <scope>NUCLEOTIDE SEQUENCE</scope>
    <source>
        <tissue evidence="1">Shoot tissue taken approximately 20 cm above the soil surface</tissue>
    </source>
</reference>
<organism evidence="1">
    <name type="scientific">Arundo donax</name>
    <name type="common">Giant reed</name>
    <name type="synonym">Donax arundinaceus</name>
    <dbReference type="NCBI Taxonomy" id="35708"/>
    <lineage>
        <taxon>Eukaryota</taxon>
        <taxon>Viridiplantae</taxon>
        <taxon>Streptophyta</taxon>
        <taxon>Embryophyta</taxon>
        <taxon>Tracheophyta</taxon>
        <taxon>Spermatophyta</taxon>
        <taxon>Magnoliopsida</taxon>
        <taxon>Liliopsida</taxon>
        <taxon>Poales</taxon>
        <taxon>Poaceae</taxon>
        <taxon>PACMAD clade</taxon>
        <taxon>Arundinoideae</taxon>
        <taxon>Arundineae</taxon>
        <taxon>Arundo</taxon>
    </lineage>
</organism>
<dbReference type="AlphaFoldDB" id="A0A0A8Y5Q7"/>